<evidence type="ECO:0000313" key="1">
    <source>
        <dbReference type="EMBL" id="MFB9056556.1"/>
    </source>
</evidence>
<dbReference type="RefSeq" id="WP_379860746.1">
    <property type="nucleotide sequence ID" value="NZ_JBHMFC010000022.1"/>
</dbReference>
<dbReference type="Proteomes" id="UP001589585">
    <property type="component" value="Unassembled WGS sequence"/>
</dbReference>
<protein>
    <submittedName>
        <fullName evidence="1">Uncharacterized protein</fullName>
    </submittedName>
</protein>
<dbReference type="EMBL" id="JBHMFC010000022">
    <property type="protein sequence ID" value="MFB9056556.1"/>
    <property type="molecule type" value="Genomic_DNA"/>
</dbReference>
<name>A0ABV5FAV0_9FLAO</name>
<reference evidence="1 2" key="1">
    <citation type="submission" date="2024-09" db="EMBL/GenBank/DDBJ databases">
        <authorList>
            <person name="Sun Q."/>
            <person name="Mori K."/>
        </authorList>
    </citation>
    <scope>NUCLEOTIDE SEQUENCE [LARGE SCALE GENOMIC DNA]</scope>
    <source>
        <strain evidence="1 2">CECT 8622</strain>
    </source>
</reference>
<comment type="caution">
    <text evidence="1">The sequence shown here is derived from an EMBL/GenBank/DDBJ whole genome shotgun (WGS) entry which is preliminary data.</text>
</comment>
<evidence type="ECO:0000313" key="2">
    <source>
        <dbReference type="Proteomes" id="UP001589585"/>
    </source>
</evidence>
<proteinExistence type="predicted"/>
<gene>
    <name evidence="1" type="ORF">ACFFU9_07330</name>
</gene>
<sequence>MGIIKYFDLKDSEIFIFDEFIINQIKEGVVIEPHHNDLLNHFIKDHFSSRDMVYISNRVKSYSVNPLIYSETEKIPNMLAIALIPLTASMRKSAEYERQFYDKPYEIFDSLIPAILWVQKILKKSSKTAKHETKRS</sequence>
<organism evidence="1 2">
    <name type="scientific">Mariniflexile ostreae</name>
    <dbReference type="NCBI Taxonomy" id="1520892"/>
    <lineage>
        <taxon>Bacteria</taxon>
        <taxon>Pseudomonadati</taxon>
        <taxon>Bacteroidota</taxon>
        <taxon>Flavobacteriia</taxon>
        <taxon>Flavobacteriales</taxon>
        <taxon>Flavobacteriaceae</taxon>
        <taxon>Mariniflexile</taxon>
    </lineage>
</organism>
<keyword evidence="2" id="KW-1185">Reference proteome</keyword>
<accession>A0ABV5FAV0</accession>